<feature type="coiled-coil region" evidence="1">
    <location>
        <begin position="13"/>
        <end position="47"/>
    </location>
</feature>
<evidence type="ECO:0000313" key="3">
    <source>
        <dbReference type="EMBL" id="MCA9758750.1"/>
    </source>
</evidence>
<evidence type="ECO:0000313" key="4">
    <source>
        <dbReference type="Proteomes" id="UP000739538"/>
    </source>
</evidence>
<dbReference type="Pfam" id="PF16789">
    <property type="entry name" value="YscO-like"/>
    <property type="match status" value="1"/>
</dbReference>
<dbReference type="Gene3D" id="1.10.287.1700">
    <property type="match status" value="1"/>
</dbReference>
<dbReference type="InterPro" id="IPR053716">
    <property type="entry name" value="Flag_assembly_chemotaxis_eff"/>
</dbReference>
<dbReference type="EMBL" id="JAGQHS010000207">
    <property type="protein sequence ID" value="MCA9758750.1"/>
    <property type="molecule type" value="Genomic_DNA"/>
</dbReference>
<feature type="region of interest" description="Disordered" evidence="2">
    <location>
        <begin position="144"/>
        <end position="167"/>
    </location>
</feature>
<gene>
    <name evidence="3" type="ORF">KDA27_23355</name>
</gene>
<reference evidence="3" key="2">
    <citation type="journal article" date="2021" name="Microbiome">
        <title>Successional dynamics and alternative stable states in a saline activated sludge microbial community over 9 years.</title>
        <authorList>
            <person name="Wang Y."/>
            <person name="Ye J."/>
            <person name="Ju F."/>
            <person name="Liu L."/>
            <person name="Boyd J.A."/>
            <person name="Deng Y."/>
            <person name="Parks D.H."/>
            <person name="Jiang X."/>
            <person name="Yin X."/>
            <person name="Woodcroft B.J."/>
            <person name="Tyson G.W."/>
            <person name="Hugenholtz P."/>
            <person name="Polz M.F."/>
            <person name="Zhang T."/>
        </authorList>
    </citation>
    <scope>NUCLEOTIDE SEQUENCE</scope>
    <source>
        <strain evidence="3">HKST-UBA02</strain>
    </source>
</reference>
<organism evidence="3 4">
    <name type="scientific">Eiseniibacteriota bacterium</name>
    <dbReference type="NCBI Taxonomy" id="2212470"/>
    <lineage>
        <taxon>Bacteria</taxon>
        <taxon>Candidatus Eiseniibacteriota</taxon>
    </lineage>
</organism>
<dbReference type="Proteomes" id="UP000739538">
    <property type="component" value="Unassembled WGS sequence"/>
</dbReference>
<sequence>MPKAPKYQFESYLLHLRDEKDEAARTLAAAETERLRQEQILARLSEKTRALQADGQKWKDDYAAGLEAGAFSVQELGTRRDHLRRLEGDIVEARRQELAQGRAVQKAARAEDEARATFQAKANEVQVHEDRKERWLQELKREELRKEQKQIEEISTARHERRRREER</sequence>
<accession>A0A956SFI7</accession>
<dbReference type="InterPro" id="IPR031869">
    <property type="entry name" value="YscO-like"/>
</dbReference>
<name>A0A956SFI7_UNCEI</name>
<protein>
    <submittedName>
        <fullName evidence="3">Uncharacterized protein</fullName>
    </submittedName>
</protein>
<reference evidence="3" key="1">
    <citation type="submission" date="2020-04" db="EMBL/GenBank/DDBJ databases">
        <authorList>
            <person name="Zhang T."/>
        </authorList>
    </citation>
    <scope>NUCLEOTIDE SEQUENCE</scope>
    <source>
        <strain evidence="3">HKST-UBA02</strain>
    </source>
</reference>
<comment type="caution">
    <text evidence="3">The sequence shown here is derived from an EMBL/GenBank/DDBJ whole genome shotgun (WGS) entry which is preliminary data.</text>
</comment>
<proteinExistence type="predicted"/>
<evidence type="ECO:0000256" key="1">
    <source>
        <dbReference type="SAM" id="Coils"/>
    </source>
</evidence>
<keyword evidence="1" id="KW-0175">Coiled coil</keyword>
<evidence type="ECO:0000256" key="2">
    <source>
        <dbReference type="SAM" id="MobiDB-lite"/>
    </source>
</evidence>
<dbReference type="AlphaFoldDB" id="A0A956SFI7"/>